<dbReference type="AlphaFoldDB" id="A0A0N9UUS6"/>
<dbReference type="PATRIC" id="fig|33050.5.peg.613"/>
<proteinExistence type="predicted"/>
<sequence length="240" mass="26064">MAAAPSEQEIDAYVDGQLDTEGRFAVEDYLRQHPELAARVMGDLGTRSALQLLARDREPLPRELVAGFEDRSPNAAGARWWRWTPAAGLSASGIAAALLVIFQGPPAYVDDALTSHMVSGMRADMASQLEAPKFDAREIRRATKISVPKVPADWKVTDVQLFPTERGPALVMALKTGEGDHLSLFAKRGRESAPEQPDAVREGEHSVAYWRRGDMSYALVGDSGPAAIDARAETLARARS</sequence>
<evidence type="ECO:0000313" key="2">
    <source>
        <dbReference type="Proteomes" id="UP000058074"/>
    </source>
</evidence>
<dbReference type="RefSeq" id="WP_054586823.1">
    <property type="nucleotide sequence ID" value="NZ_CP012700.1"/>
</dbReference>
<gene>
    <name evidence="1" type="ORF">AN936_02940</name>
</gene>
<evidence type="ECO:0000313" key="1">
    <source>
        <dbReference type="EMBL" id="ALH79359.1"/>
    </source>
</evidence>
<dbReference type="EMBL" id="CP012700">
    <property type="protein sequence ID" value="ALH79359.1"/>
    <property type="molecule type" value="Genomic_DNA"/>
</dbReference>
<organism evidence="1 2">
    <name type="scientific">Sphingopyxis macrogoltabida</name>
    <name type="common">Sphingomonas macrogoltabidus</name>
    <dbReference type="NCBI Taxonomy" id="33050"/>
    <lineage>
        <taxon>Bacteria</taxon>
        <taxon>Pseudomonadati</taxon>
        <taxon>Pseudomonadota</taxon>
        <taxon>Alphaproteobacteria</taxon>
        <taxon>Sphingomonadales</taxon>
        <taxon>Sphingomonadaceae</taxon>
        <taxon>Sphingopyxis</taxon>
    </lineage>
</organism>
<dbReference type="OrthoDB" id="9152892at2"/>
<name>A0A0N9UUS6_SPHMC</name>
<reference evidence="1 2" key="1">
    <citation type="journal article" date="2015" name="Genome Announc.">
        <title>Complete Genome Sequence of Polypropylene Glycol- and Polyethylene Glycol-Degrading Sphingopyxis macrogoltabida Strain EY-1.</title>
        <authorList>
            <person name="Ohtsubo Y."/>
            <person name="Nagata Y."/>
            <person name="Numata M."/>
            <person name="Tsuchikane K."/>
            <person name="Hosoyama A."/>
            <person name="Yamazoe A."/>
            <person name="Tsuda M."/>
            <person name="Fujita N."/>
            <person name="Kawai F."/>
        </authorList>
    </citation>
    <scope>NUCLEOTIDE SEQUENCE [LARGE SCALE GENOMIC DNA]</scope>
    <source>
        <strain evidence="1 2">EY-1</strain>
    </source>
</reference>
<accession>A0A0N9UUS6</accession>
<dbReference type="KEGG" id="smag:AN936_02940"/>
<protein>
    <submittedName>
        <fullName evidence="1">Anti-sigma factor</fullName>
    </submittedName>
</protein>
<dbReference type="Proteomes" id="UP000058074">
    <property type="component" value="Chromosome"/>
</dbReference>